<evidence type="ECO:0000256" key="2">
    <source>
        <dbReference type="ARBA" id="ARBA00022777"/>
    </source>
</evidence>
<dbReference type="InterPro" id="IPR003018">
    <property type="entry name" value="GAF"/>
</dbReference>
<dbReference type="PANTHER" id="PTHR24421:SF56">
    <property type="entry name" value="OXYGEN SENSOR HISTIDINE KINASE RESPONSE REGULATOR DOST"/>
    <property type="match status" value="1"/>
</dbReference>
<protein>
    <submittedName>
        <fullName evidence="6">GAF domain-containing protein</fullName>
    </submittedName>
</protein>
<feature type="domain" description="Histidine kinase/HSP90-like ATPase" evidence="5">
    <location>
        <begin position="454"/>
        <end position="542"/>
    </location>
</feature>
<dbReference type="Gene3D" id="3.30.565.10">
    <property type="entry name" value="Histidine kinase-like ATPase, C-terminal domain"/>
    <property type="match status" value="1"/>
</dbReference>
<name>A0ABT9I6L2_9ACTN</name>
<evidence type="ECO:0000313" key="6">
    <source>
        <dbReference type="EMBL" id="MDP5181204.1"/>
    </source>
</evidence>
<dbReference type="CDD" id="cd16917">
    <property type="entry name" value="HATPase_UhpB-NarQ-NarX-like"/>
    <property type="match status" value="1"/>
</dbReference>
<dbReference type="Pfam" id="PF07730">
    <property type="entry name" value="HisKA_3"/>
    <property type="match status" value="1"/>
</dbReference>
<evidence type="ECO:0000256" key="3">
    <source>
        <dbReference type="ARBA" id="ARBA00023012"/>
    </source>
</evidence>
<dbReference type="InterPro" id="IPR050482">
    <property type="entry name" value="Sensor_HK_TwoCompSys"/>
</dbReference>
<dbReference type="SUPFAM" id="SSF55874">
    <property type="entry name" value="ATPase domain of HSP90 chaperone/DNA topoisomerase II/histidine kinase"/>
    <property type="match status" value="1"/>
</dbReference>
<dbReference type="InterPro" id="IPR036890">
    <property type="entry name" value="HATPase_C_sf"/>
</dbReference>
<sequence>MSDDAAALTAALRAAASGGQLEATLREIVEAAVQHVGASYGALGVLTPDGRALDRFVTVGMDQEDHERIGRPPAGAGILGLLVQDPTPLRLADLGRHPASVGIPPGHPPMRSFLGVPVRVRDSVFGNLYLTEKRTGTAFTDADLEVAQGLAAVAGLAIENARLLEHAEQRRAWSQAGTDIATALLSGRPTGEVLRAAAAGVAELAGADAVGILAPLPGDEGTLTVTAAVGPEAADSEGVRIPLTGTRLGDAHRSGTPVLVDDVAIPQEPGTVHAAVIGEFTDRYGPALFLPLGGPSPPTTLVALRLRSRPPFDPAVLEPAAAFATHATVAMRLVRSQQREQRLQVQADRDRIARDLHDHVVQRIFATALALDRLGRSLGETAPDVAGRIAGHVDELDGTIARIRASIFELHGAQDSSSDAVRRRLAEVVRSVTDGHGVRPDLRVRSEVEDLPPDLAGDVVAVVRELVTNVVRHAGATRVTVAVALGDEVGVVVTDDGGGLPAVTVRSGLANLADRAERRGGRLAISTGTSGTEIRWTVPLPA</sequence>
<dbReference type="Gene3D" id="1.20.5.1930">
    <property type="match status" value="1"/>
</dbReference>
<dbReference type="SUPFAM" id="SSF55781">
    <property type="entry name" value="GAF domain-like"/>
    <property type="match status" value="2"/>
</dbReference>
<dbReference type="InterPro" id="IPR011712">
    <property type="entry name" value="Sig_transdc_His_kin_sub3_dim/P"/>
</dbReference>
<dbReference type="Pfam" id="PF13185">
    <property type="entry name" value="GAF_2"/>
    <property type="match status" value="1"/>
</dbReference>
<dbReference type="PANTHER" id="PTHR24421">
    <property type="entry name" value="NITRATE/NITRITE SENSOR PROTEIN NARX-RELATED"/>
    <property type="match status" value="1"/>
</dbReference>
<dbReference type="Proteomes" id="UP001233673">
    <property type="component" value="Unassembled WGS sequence"/>
</dbReference>
<keyword evidence="7" id="KW-1185">Reference proteome</keyword>
<comment type="caution">
    <text evidence="6">The sequence shown here is derived from an EMBL/GenBank/DDBJ whole genome shotgun (WGS) entry which is preliminary data.</text>
</comment>
<keyword evidence="3" id="KW-0902">Two-component regulatory system</keyword>
<evidence type="ECO:0000313" key="7">
    <source>
        <dbReference type="Proteomes" id="UP001233673"/>
    </source>
</evidence>
<keyword evidence="1" id="KW-0808">Transferase</keyword>
<evidence type="ECO:0000256" key="1">
    <source>
        <dbReference type="ARBA" id="ARBA00022679"/>
    </source>
</evidence>
<dbReference type="SMART" id="SM00387">
    <property type="entry name" value="HATPase_c"/>
    <property type="match status" value="1"/>
</dbReference>
<dbReference type="Pfam" id="PF02518">
    <property type="entry name" value="HATPase_c"/>
    <property type="match status" value="1"/>
</dbReference>
<proteinExistence type="predicted"/>
<dbReference type="RefSeq" id="WP_305997972.1">
    <property type="nucleotide sequence ID" value="NZ_JASNFN010000001.1"/>
</dbReference>
<evidence type="ECO:0000259" key="4">
    <source>
        <dbReference type="SMART" id="SM00065"/>
    </source>
</evidence>
<accession>A0ABT9I6L2</accession>
<reference evidence="7" key="1">
    <citation type="submission" date="2023-05" db="EMBL/GenBank/DDBJ databases">
        <title>Draft genome of Pseudofrankia sp. BMG5.37.</title>
        <authorList>
            <person name="Gtari M."/>
            <person name="Ghodhbane F."/>
            <person name="Sbissi I."/>
        </authorList>
    </citation>
    <scope>NUCLEOTIDE SEQUENCE [LARGE SCALE GENOMIC DNA]</scope>
    <source>
        <strain evidence="7">BMG 814</strain>
    </source>
</reference>
<dbReference type="EMBL" id="JASNFN010000001">
    <property type="protein sequence ID" value="MDP5181204.1"/>
    <property type="molecule type" value="Genomic_DNA"/>
</dbReference>
<keyword evidence="2" id="KW-0418">Kinase</keyword>
<evidence type="ECO:0000259" key="5">
    <source>
        <dbReference type="SMART" id="SM00387"/>
    </source>
</evidence>
<dbReference type="InterPro" id="IPR029016">
    <property type="entry name" value="GAF-like_dom_sf"/>
</dbReference>
<dbReference type="InterPro" id="IPR003594">
    <property type="entry name" value="HATPase_dom"/>
</dbReference>
<gene>
    <name evidence="6" type="ORF">QOZ88_00990</name>
</gene>
<feature type="domain" description="GAF" evidence="4">
    <location>
        <begin position="20"/>
        <end position="168"/>
    </location>
</feature>
<organism evidence="6 7">
    <name type="scientific">Blastococcus carthaginiensis</name>
    <dbReference type="NCBI Taxonomy" id="3050034"/>
    <lineage>
        <taxon>Bacteria</taxon>
        <taxon>Bacillati</taxon>
        <taxon>Actinomycetota</taxon>
        <taxon>Actinomycetes</taxon>
        <taxon>Geodermatophilales</taxon>
        <taxon>Geodermatophilaceae</taxon>
        <taxon>Blastococcus</taxon>
    </lineage>
</organism>
<dbReference type="Gene3D" id="3.30.450.40">
    <property type="match status" value="2"/>
</dbReference>
<dbReference type="SMART" id="SM00065">
    <property type="entry name" value="GAF"/>
    <property type="match status" value="1"/>
</dbReference>